<dbReference type="PANTHER" id="PTHR35936">
    <property type="entry name" value="MEMBRANE-BOUND LYTIC MUREIN TRANSGLYCOSYLASE F"/>
    <property type="match status" value="1"/>
</dbReference>
<dbReference type="Gene3D" id="3.40.190.10">
    <property type="entry name" value="Periplasmic binding protein-like II"/>
    <property type="match status" value="2"/>
</dbReference>
<dbReference type="SMART" id="SM00062">
    <property type="entry name" value="PBPb"/>
    <property type="match status" value="1"/>
</dbReference>
<evidence type="ECO:0000256" key="1">
    <source>
        <dbReference type="ARBA" id="ARBA00022729"/>
    </source>
</evidence>
<keyword evidence="1 2" id="KW-0732">Signal</keyword>
<evidence type="ECO:0000259" key="3">
    <source>
        <dbReference type="SMART" id="SM00062"/>
    </source>
</evidence>
<dbReference type="InterPro" id="IPR001638">
    <property type="entry name" value="Solute-binding_3/MltF_N"/>
</dbReference>
<reference evidence="5 6" key="1">
    <citation type="submission" date="2017-02" db="EMBL/GenBank/DDBJ databases">
        <title>Whole genome sequencing of Helicobacter bilis strain AAQJH.</title>
        <authorList>
            <person name="Conlan S."/>
            <person name="Thomas P.J."/>
            <person name="Mullikin J."/>
            <person name="Palmore T.N."/>
            <person name="Frank K.M."/>
            <person name="Segre J.A."/>
        </authorList>
    </citation>
    <scope>NUCLEOTIDE SEQUENCE [LARGE SCALE GENOMIC DNA]</scope>
    <source>
        <strain evidence="5 6">AAQJH</strain>
    </source>
</reference>
<accession>A0A1Q2LFD1</accession>
<feature type="signal peptide" evidence="2">
    <location>
        <begin position="1"/>
        <end position="20"/>
    </location>
</feature>
<gene>
    <name evidence="5" type="ORF">XJ32_02415</name>
</gene>
<dbReference type="EMBL" id="CP019645">
    <property type="protein sequence ID" value="AQQ59154.1"/>
    <property type="molecule type" value="Genomic_DNA"/>
</dbReference>
<dbReference type="AlphaFoldDB" id="A0A1Q2LFD1"/>
<dbReference type="KEGG" id="hbl:XJ32_02415"/>
<dbReference type="Proteomes" id="UP000188298">
    <property type="component" value="Chromosome"/>
</dbReference>
<feature type="domain" description="Solute-binding protein family 3/N-terminal" evidence="3">
    <location>
        <begin position="31"/>
        <end position="254"/>
    </location>
</feature>
<evidence type="ECO:0000313" key="5">
    <source>
        <dbReference type="EMBL" id="AQQ59154.1"/>
    </source>
</evidence>
<dbReference type="GO" id="GO:0016020">
    <property type="term" value="C:membrane"/>
    <property type="evidence" value="ECO:0007669"/>
    <property type="project" value="InterPro"/>
</dbReference>
<dbReference type="SMART" id="SM00079">
    <property type="entry name" value="PBPe"/>
    <property type="match status" value="1"/>
</dbReference>
<feature type="chain" id="PRO_5012320555" evidence="2">
    <location>
        <begin position="21"/>
        <end position="257"/>
    </location>
</feature>
<name>A0A1Q2LFD1_9HELI</name>
<evidence type="ECO:0000256" key="2">
    <source>
        <dbReference type="SAM" id="SignalP"/>
    </source>
</evidence>
<dbReference type="SUPFAM" id="SSF53850">
    <property type="entry name" value="Periplasmic binding protein-like II"/>
    <property type="match status" value="1"/>
</dbReference>
<proteinExistence type="predicted"/>
<evidence type="ECO:0000313" key="6">
    <source>
        <dbReference type="Proteomes" id="UP000188298"/>
    </source>
</evidence>
<dbReference type="GO" id="GO:0015276">
    <property type="term" value="F:ligand-gated monoatomic ion channel activity"/>
    <property type="evidence" value="ECO:0007669"/>
    <property type="project" value="InterPro"/>
</dbReference>
<dbReference type="InterPro" id="IPR001320">
    <property type="entry name" value="Iontro_rcpt_C"/>
</dbReference>
<dbReference type="CDD" id="cd13624">
    <property type="entry name" value="PBP2_Arg_Lys_His"/>
    <property type="match status" value="1"/>
</dbReference>
<dbReference type="Pfam" id="PF00497">
    <property type="entry name" value="SBP_bac_3"/>
    <property type="match status" value="1"/>
</dbReference>
<sequence length="257" mass="28730">MKKILSLLCVSFALFFVACSKEEACGGNDKELRVGLNAEYPPFEYKQDAKIIGFDIDILDAVSKKVGFNYTLNHMSFDGLIPALKACKIDMIISSMSATQERMKQVDFSIPYYEGETLYIKRKDSADIVDKDSIKGKKVGVFLGTVQEQAAQKMKDEYNIKVVMSESILGAILNLKSGKVDVALADYVTAQGYLKENEELIGFYHEKDGSEGLSIAFDKGKHAELLAKINEAIKELKESGEYDKLLIKHNLRNENLK</sequence>
<dbReference type="PROSITE" id="PS51257">
    <property type="entry name" value="PROKAR_LIPOPROTEIN"/>
    <property type="match status" value="1"/>
</dbReference>
<feature type="domain" description="Ionotropic glutamate receptor C-terminal" evidence="4">
    <location>
        <begin position="31"/>
        <end position="249"/>
    </location>
</feature>
<organism evidence="5 6">
    <name type="scientific">Helicobacter bilis</name>
    <dbReference type="NCBI Taxonomy" id="37372"/>
    <lineage>
        <taxon>Bacteria</taxon>
        <taxon>Pseudomonadati</taxon>
        <taxon>Campylobacterota</taxon>
        <taxon>Epsilonproteobacteria</taxon>
        <taxon>Campylobacterales</taxon>
        <taxon>Helicobacteraceae</taxon>
        <taxon>Helicobacter</taxon>
    </lineage>
</organism>
<evidence type="ECO:0000259" key="4">
    <source>
        <dbReference type="SMART" id="SM00079"/>
    </source>
</evidence>
<protein>
    <submittedName>
        <fullName evidence="5">ABC transporter substrate-binding protein</fullName>
    </submittedName>
</protein>
<dbReference type="PANTHER" id="PTHR35936:SF17">
    <property type="entry name" value="ARGININE-BINDING EXTRACELLULAR PROTEIN ARTP"/>
    <property type="match status" value="1"/>
</dbReference>
<dbReference type="RefSeq" id="WP_077388238.1">
    <property type="nucleotide sequence ID" value="NZ_CP019645.1"/>
</dbReference>